<protein>
    <submittedName>
        <fullName evidence="1">Fur-regulated basic protein FbpA</fullName>
    </submittedName>
</protein>
<reference evidence="1" key="1">
    <citation type="submission" date="2022-06" db="EMBL/GenBank/DDBJ databases">
        <title>Aquibacillus sp. a new bacterium isolated from soil saline samples.</title>
        <authorList>
            <person name="Galisteo C."/>
            <person name="De La Haba R."/>
            <person name="Sanchez-Porro C."/>
            <person name="Ventosa A."/>
        </authorList>
    </citation>
    <scope>NUCLEOTIDE SEQUENCE</scope>
    <source>
        <strain evidence="1">3ASR75-54</strain>
    </source>
</reference>
<comment type="caution">
    <text evidence="1">The sequence shown here is derived from an EMBL/GenBank/DDBJ whole genome shotgun (WGS) entry which is preliminary data.</text>
</comment>
<dbReference type="AlphaFoldDB" id="A0A9X4AEL4"/>
<organism evidence="1 2">
    <name type="scientific">Aquibacillus salsiterrae</name>
    <dbReference type="NCBI Taxonomy" id="2950439"/>
    <lineage>
        <taxon>Bacteria</taxon>
        <taxon>Bacillati</taxon>
        <taxon>Bacillota</taxon>
        <taxon>Bacilli</taxon>
        <taxon>Bacillales</taxon>
        <taxon>Bacillaceae</taxon>
        <taxon>Aquibacillus</taxon>
    </lineage>
</organism>
<proteinExistence type="predicted"/>
<sequence>MSYLRKAVEQQKRVFINQLIKAGVYQSTDNQLYTKSVSELMAECRKIQEVKEKPVL</sequence>
<dbReference type="InterPro" id="IPR025072">
    <property type="entry name" value="Fur_reg_FbpA"/>
</dbReference>
<gene>
    <name evidence="1" type="ORF">NC799_08375</name>
</gene>
<dbReference type="Pfam" id="PF13076">
    <property type="entry name" value="Fur_reg_FbpA"/>
    <property type="match status" value="1"/>
</dbReference>
<dbReference type="Proteomes" id="UP001145069">
    <property type="component" value="Unassembled WGS sequence"/>
</dbReference>
<dbReference type="EMBL" id="JAMQKC010000005">
    <property type="protein sequence ID" value="MDC3416936.1"/>
    <property type="molecule type" value="Genomic_DNA"/>
</dbReference>
<keyword evidence="2" id="KW-1185">Reference proteome</keyword>
<accession>A0A9X4AEL4</accession>
<dbReference type="RefSeq" id="WP_272445967.1">
    <property type="nucleotide sequence ID" value="NZ_JAMQKC010000005.1"/>
</dbReference>
<name>A0A9X4AEL4_9BACI</name>
<evidence type="ECO:0000313" key="2">
    <source>
        <dbReference type="Proteomes" id="UP001145069"/>
    </source>
</evidence>
<evidence type="ECO:0000313" key="1">
    <source>
        <dbReference type="EMBL" id="MDC3416936.1"/>
    </source>
</evidence>